<organism evidence="1 2">
    <name type="scientific">Xylaria bambusicola</name>
    <dbReference type="NCBI Taxonomy" id="326684"/>
    <lineage>
        <taxon>Eukaryota</taxon>
        <taxon>Fungi</taxon>
        <taxon>Dikarya</taxon>
        <taxon>Ascomycota</taxon>
        <taxon>Pezizomycotina</taxon>
        <taxon>Sordariomycetes</taxon>
        <taxon>Xylariomycetidae</taxon>
        <taxon>Xylariales</taxon>
        <taxon>Xylariaceae</taxon>
        <taxon>Xylaria</taxon>
    </lineage>
</organism>
<gene>
    <name evidence="1" type="ORF">RRF57_010049</name>
</gene>
<protein>
    <submittedName>
        <fullName evidence="1">Uncharacterized protein</fullName>
    </submittedName>
</protein>
<proteinExistence type="predicted"/>
<dbReference type="Proteomes" id="UP001305414">
    <property type="component" value="Unassembled WGS sequence"/>
</dbReference>
<dbReference type="AlphaFoldDB" id="A0AAN7UKM1"/>
<comment type="caution">
    <text evidence="1">The sequence shown here is derived from an EMBL/GenBank/DDBJ whole genome shotgun (WGS) entry which is preliminary data.</text>
</comment>
<evidence type="ECO:0000313" key="2">
    <source>
        <dbReference type="Proteomes" id="UP001305414"/>
    </source>
</evidence>
<reference evidence="1 2" key="1">
    <citation type="submission" date="2023-10" db="EMBL/GenBank/DDBJ databases">
        <title>Draft genome sequence of Xylaria bambusicola isolate GMP-LS, the root and basal stem rot pathogen of sugarcane in Indonesia.</title>
        <authorList>
            <person name="Selvaraj P."/>
            <person name="Muralishankar V."/>
            <person name="Muruganantham S."/>
            <person name="Sp S."/>
            <person name="Haryani S."/>
            <person name="Lau K.J.X."/>
            <person name="Naqvi N.I."/>
        </authorList>
    </citation>
    <scope>NUCLEOTIDE SEQUENCE [LARGE SCALE GENOMIC DNA]</scope>
    <source>
        <strain evidence="1">GMP-LS</strain>
    </source>
</reference>
<dbReference type="EMBL" id="JAWHQM010000040">
    <property type="protein sequence ID" value="KAK5634335.1"/>
    <property type="molecule type" value="Genomic_DNA"/>
</dbReference>
<keyword evidence="2" id="KW-1185">Reference proteome</keyword>
<accession>A0AAN7UKM1</accession>
<sequence>MPVVTVNARLLISGTVEEILPFWGFKHRRLFPVHFGYELGEELAGRPPLVEWNWNRRCEALDF</sequence>
<evidence type="ECO:0000313" key="1">
    <source>
        <dbReference type="EMBL" id="KAK5634335.1"/>
    </source>
</evidence>
<name>A0AAN7UKM1_9PEZI</name>